<feature type="binding site" evidence="5">
    <location>
        <position position="113"/>
    </location>
    <ligand>
        <name>ATP</name>
        <dbReference type="ChEBI" id="CHEBI:30616"/>
    </ligand>
</feature>
<evidence type="ECO:0000313" key="7">
    <source>
        <dbReference type="EMBL" id="MDC0708908.1"/>
    </source>
</evidence>
<dbReference type="EMBL" id="JAQNDM010000002">
    <property type="protein sequence ID" value="MDC0708908.1"/>
    <property type="molecule type" value="Genomic_DNA"/>
</dbReference>
<dbReference type="InterPro" id="IPR011990">
    <property type="entry name" value="TPR-like_helical_dom_sf"/>
</dbReference>
<dbReference type="SUPFAM" id="SSF56112">
    <property type="entry name" value="Protein kinase-like (PK-like)"/>
    <property type="match status" value="1"/>
</dbReference>
<proteinExistence type="predicted"/>
<evidence type="ECO:0000256" key="5">
    <source>
        <dbReference type="PROSITE-ProRule" id="PRU10141"/>
    </source>
</evidence>
<dbReference type="RefSeq" id="WP_272137014.1">
    <property type="nucleotide sequence ID" value="NZ_JAQNDM010000002.1"/>
</dbReference>
<sequence>MTRSHDSRDSFRGTGCPDEGELADLVQGLWEGEALAALEAHLDGCATCRQVVVVLAGGEGAASRSALAAGAEARLTRGSKVGRYVLLEHIGLGGMGVVFAAHDPELDRKVALKLLRSDWSSAAEARARLGREAQALARLSHPHAVAVHDVGVHEDSLFIAMDFVEGTTLRRWLRAASRQWMEVLECFLQAGRGLAAAHAAGLVHRDFKPDNVLVGLDGRVRVTDFGLARICREPERAEAASETAAPAWRSHEVTQQGVLLGTVAYMSPEQLEGKAADARSDQFSFCVALYEGLYGQRPFTGATPQALCQAIREAPPAPVVGSRVPSRIRRALLQGLAAAPEARHPSLEALLSALSHKPRWERWRWAGACAGVAAVVGVASGFWLRETTRCTGAERGLVGIWDEGRRAKLEATFRAWGGPRAEQVWGLTSRRLDAYAAALVEMERDSCEATHVRAEQSERMLDLRSACLTRRRGALHASVELMLRADPAVLERAPESAHALPDLLPCADRGALASVVPPPESPEVRQQREVLQARLAEATAYHEAGQQEQALALGRHVLEGAREIGYRPDEAAAQLLLGYVEEAQGNFIGSEAAFRESQRAALAGRDDDMLVRALTGLVNAELHGKARYPEAEQAAQLAEAALERMDVALTPGTAGEFRQARGHLRHRKGEHEAALADFRAALALWETAFGAEHPRLVGPLSSVGLVLNGQGRYAEALTYHERTLRVLERAYGAEHPRCVNALNNIATSLRLHGRVEEAVARYAQALALSERIQGSEHPATLMVRLNLGDALQRQGKLHEALAHYERVLPGLRRIHGDAHPRVTAVLTSMGNAHADLGQLALAGRTYAEALALQQRFLGPEHPDLALTYNNLGSVKLDEKDYAEARRLLLVAQELWEKALGAEHPKVASVVQNLAKVDLEEGRLPAALVGFQRALEMRRKALGREHPKVVVSLTLLGEATRRYQGSKVALAPLEEAVALAEKVELPPVDRGKAQFALARALWESGGDRQRALALAREAKRQFDRERHAAEPLRRELEAWLARRSTGPLP</sequence>
<dbReference type="SMART" id="SM00028">
    <property type="entry name" value="TPR"/>
    <property type="match status" value="7"/>
</dbReference>
<keyword evidence="8" id="KW-1185">Reference proteome</keyword>
<dbReference type="Gene3D" id="1.10.510.10">
    <property type="entry name" value="Transferase(Phosphotransferase) domain 1"/>
    <property type="match status" value="1"/>
</dbReference>
<evidence type="ECO:0000256" key="4">
    <source>
        <dbReference type="ARBA" id="ARBA00022840"/>
    </source>
</evidence>
<dbReference type="PANTHER" id="PTHR45641">
    <property type="entry name" value="TETRATRICOPEPTIDE REPEAT PROTEIN (AFU_ORTHOLOGUE AFUA_6G03870)"/>
    <property type="match status" value="1"/>
</dbReference>
<name>A0ABT5D5G3_9BACT</name>
<dbReference type="InterPro" id="IPR008271">
    <property type="entry name" value="Ser/Thr_kinase_AS"/>
</dbReference>
<feature type="domain" description="Protein kinase" evidence="6">
    <location>
        <begin position="84"/>
        <end position="359"/>
    </location>
</feature>
<dbReference type="Gene3D" id="1.25.40.10">
    <property type="entry name" value="Tetratricopeptide repeat domain"/>
    <property type="match status" value="3"/>
</dbReference>
<dbReference type="PROSITE" id="PS00107">
    <property type="entry name" value="PROTEIN_KINASE_ATP"/>
    <property type="match status" value="1"/>
</dbReference>
<evidence type="ECO:0000313" key="8">
    <source>
        <dbReference type="Proteomes" id="UP001221838"/>
    </source>
</evidence>
<evidence type="ECO:0000256" key="2">
    <source>
        <dbReference type="ARBA" id="ARBA00022741"/>
    </source>
</evidence>
<dbReference type="Gene3D" id="3.30.200.20">
    <property type="entry name" value="Phosphorylase Kinase, domain 1"/>
    <property type="match status" value="1"/>
</dbReference>
<dbReference type="InterPro" id="IPR017441">
    <property type="entry name" value="Protein_kinase_ATP_BS"/>
</dbReference>
<dbReference type="SUPFAM" id="SSF48452">
    <property type="entry name" value="TPR-like"/>
    <property type="match status" value="4"/>
</dbReference>
<dbReference type="Pfam" id="PF13424">
    <property type="entry name" value="TPR_12"/>
    <property type="match status" value="2"/>
</dbReference>
<evidence type="ECO:0000259" key="6">
    <source>
        <dbReference type="PROSITE" id="PS50011"/>
    </source>
</evidence>
<dbReference type="PROSITE" id="PS50011">
    <property type="entry name" value="PROTEIN_KINASE_DOM"/>
    <property type="match status" value="1"/>
</dbReference>
<evidence type="ECO:0000256" key="1">
    <source>
        <dbReference type="ARBA" id="ARBA00022737"/>
    </source>
</evidence>
<keyword evidence="4 5" id="KW-0067">ATP-binding</keyword>
<dbReference type="InterPro" id="IPR000719">
    <property type="entry name" value="Prot_kinase_dom"/>
</dbReference>
<evidence type="ECO:0000256" key="3">
    <source>
        <dbReference type="ARBA" id="ARBA00022803"/>
    </source>
</evidence>
<keyword evidence="1" id="KW-0677">Repeat</keyword>
<reference evidence="7 8" key="1">
    <citation type="submission" date="2022-11" db="EMBL/GenBank/DDBJ databases">
        <title>Minimal conservation of predation-associated metabolite biosynthetic gene clusters underscores biosynthetic potential of Myxococcota including descriptions for ten novel species: Archangium lansinium sp. nov., Myxococcus landrumus sp. nov., Nannocystis bai.</title>
        <authorList>
            <person name="Ahearne A."/>
            <person name="Stevens C."/>
            <person name="Dowd S."/>
        </authorList>
    </citation>
    <scope>NUCLEOTIDE SEQUENCE [LARGE SCALE GENOMIC DNA]</scope>
    <source>
        <strain evidence="7 8">NCWAL01</strain>
    </source>
</reference>
<dbReference type="Pfam" id="PF00069">
    <property type="entry name" value="Pkinase"/>
    <property type="match status" value="1"/>
</dbReference>
<dbReference type="Pfam" id="PF13374">
    <property type="entry name" value="TPR_10"/>
    <property type="match status" value="2"/>
</dbReference>
<dbReference type="PROSITE" id="PS00108">
    <property type="entry name" value="PROTEIN_KINASE_ST"/>
    <property type="match status" value="1"/>
</dbReference>
<dbReference type="InterPro" id="IPR019734">
    <property type="entry name" value="TPR_rpt"/>
</dbReference>
<dbReference type="Proteomes" id="UP001221838">
    <property type="component" value="Unassembled WGS sequence"/>
</dbReference>
<dbReference type="PANTHER" id="PTHR45641:SF19">
    <property type="entry name" value="NEPHROCYSTIN-3"/>
    <property type="match status" value="1"/>
</dbReference>
<keyword evidence="3" id="KW-0802">TPR repeat</keyword>
<accession>A0ABT5D5G3</accession>
<organism evidence="7 8">
    <name type="scientific">Stigmatella ashevillensis</name>
    <dbReference type="NCBI Taxonomy" id="2995309"/>
    <lineage>
        <taxon>Bacteria</taxon>
        <taxon>Pseudomonadati</taxon>
        <taxon>Myxococcota</taxon>
        <taxon>Myxococcia</taxon>
        <taxon>Myxococcales</taxon>
        <taxon>Cystobacterineae</taxon>
        <taxon>Archangiaceae</taxon>
        <taxon>Stigmatella</taxon>
    </lineage>
</organism>
<dbReference type="InterPro" id="IPR011009">
    <property type="entry name" value="Kinase-like_dom_sf"/>
</dbReference>
<gene>
    <name evidence="7" type="ORF">POL68_10560</name>
</gene>
<dbReference type="CDD" id="cd14014">
    <property type="entry name" value="STKc_PknB_like"/>
    <property type="match status" value="1"/>
</dbReference>
<comment type="caution">
    <text evidence="7">The sequence shown here is derived from an EMBL/GenBank/DDBJ whole genome shotgun (WGS) entry which is preliminary data.</text>
</comment>
<protein>
    <submittedName>
        <fullName evidence="7">Tetratricopeptide repeat protein</fullName>
    </submittedName>
</protein>
<keyword evidence="2 5" id="KW-0547">Nucleotide-binding</keyword>